<dbReference type="PANTHER" id="PTHR43628">
    <property type="entry name" value="ACTIVATOR OF C KINASE PROTEIN 1-RELATED"/>
    <property type="match status" value="1"/>
</dbReference>
<feature type="compositionally biased region" description="Polar residues" evidence="1">
    <location>
        <begin position="1"/>
        <end position="12"/>
    </location>
</feature>
<evidence type="ECO:0000256" key="1">
    <source>
        <dbReference type="SAM" id="MobiDB-lite"/>
    </source>
</evidence>
<sequence>MVNTNPQSDQPFSAQSQAAHAHADGGKAGDAPSHSDRTMPDLNVTVQQVNPIARADGAYFAPSDKALTTTALLEPDIKGFTEYTYTDAETGATIPYYLYLPEGYTPKKSYPLMVFIPDASTNIDNPKITLVQGNGATVWAEPEEQKKHPSIILAVQYPQSLVNSLGMMTTDDNVWTPGLTLVSNLIKHVTDTYSVDKNRIYGTGQSQGGMANIAISDKYPDLFAAQYLVACQWNTDEMKVLKDKNLWILVSEGDTKAYPGMNDAVKKWEALGAKVATAPLWNSHATASEFSHLVQDVERQDANINYTFFKDGNHMYTWTIAYNIEGIRDWIYLQTLNGTPVSFNTDGLPLEEKRQIAGYVLDQGLRYEKLNTPAADTKALAYFREADKLGHFKAARWIGLAYANGRGTAQSYKEAAKWYKKAAKAGDITGTYLLGQLYEQGQGVGQSYKKALQYYNQAAQRGDIIAAPAMTAAAVLYADGKGTTQDVAKAKELLTKAAAAGYAPAKEALAGLTASAVQMTAPV</sequence>
<reference evidence="2 3" key="1">
    <citation type="submission" date="2020-08" db="EMBL/GenBank/DDBJ databases">
        <authorList>
            <person name="Liu C."/>
            <person name="Sun Q."/>
        </authorList>
    </citation>
    <scope>NUCLEOTIDE SEQUENCE [LARGE SCALE GENOMIC DNA]</scope>
    <source>
        <strain evidence="2 3">NSJ-59</strain>
    </source>
</reference>
<dbReference type="SMART" id="SM00671">
    <property type="entry name" value="SEL1"/>
    <property type="match status" value="3"/>
</dbReference>
<dbReference type="Pfam" id="PF08238">
    <property type="entry name" value="Sel1"/>
    <property type="match status" value="3"/>
</dbReference>
<keyword evidence="3" id="KW-1185">Reference proteome</keyword>
<evidence type="ECO:0000313" key="3">
    <source>
        <dbReference type="Proteomes" id="UP000606870"/>
    </source>
</evidence>
<organism evidence="2 3">
    <name type="scientific">Megasphaera hominis</name>
    <dbReference type="NCBI Taxonomy" id="159836"/>
    <lineage>
        <taxon>Bacteria</taxon>
        <taxon>Bacillati</taxon>
        <taxon>Bacillota</taxon>
        <taxon>Negativicutes</taxon>
        <taxon>Veillonellales</taxon>
        <taxon>Veillonellaceae</taxon>
        <taxon>Megasphaera</taxon>
    </lineage>
</organism>
<protein>
    <submittedName>
        <fullName evidence="2">SEL1-like repeat protein</fullName>
    </submittedName>
</protein>
<gene>
    <name evidence="2" type="ORF">H8J70_09915</name>
</gene>
<name>A0ABR6VK92_9FIRM</name>
<evidence type="ECO:0000313" key="2">
    <source>
        <dbReference type="EMBL" id="MBC3537568.1"/>
    </source>
</evidence>
<accession>A0ABR6VK92</accession>
<dbReference type="InterPro" id="IPR052945">
    <property type="entry name" value="Mitotic_Regulator"/>
</dbReference>
<dbReference type="Gene3D" id="1.25.40.10">
    <property type="entry name" value="Tetratricopeptide repeat domain"/>
    <property type="match status" value="1"/>
</dbReference>
<dbReference type="Proteomes" id="UP000606870">
    <property type="component" value="Unassembled WGS sequence"/>
</dbReference>
<dbReference type="Gene3D" id="3.40.50.1820">
    <property type="entry name" value="alpha/beta hydrolase"/>
    <property type="match status" value="1"/>
</dbReference>
<comment type="caution">
    <text evidence="2">The sequence shown here is derived from an EMBL/GenBank/DDBJ whole genome shotgun (WGS) entry which is preliminary data.</text>
</comment>
<proteinExistence type="predicted"/>
<dbReference type="RefSeq" id="WP_186504046.1">
    <property type="nucleotide sequence ID" value="NZ_JACOGK010000031.1"/>
</dbReference>
<dbReference type="EMBL" id="JACOGK010000031">
    <property type="protein sequence ID" value="MBC3537568.1"/>
    <property type="molecule type" value="Genomic_DNA"/>
</dbReference>
<dbReference type="SUPFAM" id="SSF53474">
    <property type="entry name" value="alpha/beta-Hydrolases"/>
    <property type="match status" value="1"/>
</dbReference>
<feature type="region of interest" description="Disordered" evidence="1">
    <location>
        <begin position="1"/>
        <end position="39"/>
    </location>
</feature>
<dbReference type="InterPro" id="IPR011990">
    <property type="entry name" value="TPR-like_helical_dom_sf"/>
</dbReference>
<feature type="compositionally biased region" description="Basic and acidic residues" evidence="1">
    <location>
        <begin position="21"/>
        <end position="39"/>
    </location>
</feature>
<dbReference type="InterPro" id="IPR006597">
    <property type="entry name" value="Sel1-like"/>
</dbReference>
<dbReference type="PANTHER" id="PTHR43628:SF1">
    <property type="entry name" value="CHITIN SYNTHASE REGULATORY FACTOR 2-RELATED"/>
    <property type="match status" value="1"/>
</dbReference>
<dbReference type="InterPro" id="IPR029058">
    <property type="entry name" value="AB_hydrolase_fold"/>
</dbReference>
<dbReference type="SUPFAM" id="SSF81901">
    <property type="entry name" value="HCP-like"/>
    <property type="match status" value="1"/>
</dbReference>